<evidence type="ECO:0000313" key="3">
    <source>
        <dbReference type="Proteomes" id="UP000594262"/>
    </source>
</evidence>
<evidence type="ECO:0000256" key="1">
    <source>
        <dbReference type="SAM" id="MobiDB-lite"/>
    </source>
</evidence>
<organism evidence="2 3">
    <name type="scientific">Clytia hemisphaerica</name>
    <dbReference type="NCBI Taxonomy" id="252671"/>
    <lineage>
        <taxon>Eukaryota</taxon>
        <taxon>Metazoa</taxon>
        <taxon>Cnidaria</taxon>
        <taxon>Hydrozoa</taxon>
        <taxon>Hydroidolina</taxon>
        <taxon>Leptothecata</taxon>
        <taxon>Obeliida</taxon>
        <taxon>Clytiidae</taxon>
        <taxon>Clytia</taxon>
    </lineage>
</organism>
<dbReference type="EnsemblMetazoa" id="CLYHEMT003662.1">
    <property type="protein sequence ID" value="CLYHEMP003662.1"/>
    <property type="gene ID" value="CLYHEMG003662"/>
</dbReference>
<keyword evidence="3" id="KW-1185">Reference proteome</keyword>
<name>A0A7M5V596_9CNID</name>
<accession>A0A7M5V596</accession>
<protein>
    <submittedName>
        <fullName evidence="2">Uncharacterized protein</fullName>
    </submittedName>
</protein>
<feature type="compositionally biased region" description="Low complexity" evidence="1">
    <location>
        <begin position="98"/>
        <end position="110"/>
    </location>
</feature>
<reference evidence="2" key="1">
    <citation type="submission" date="2021-01" db="UniProtKB">
        <authorList>
            <consortium name="EnsemblMetazoa"/>
        </authorList>
    </citation>
    <scope>IDENTIFICATION</scope>
</reference>
<feature type="region of interest" description="Disordered" evidence="1">
    <location>
        <begin position="194"/>
        <end position="215"/>
    </location>
</feature>
<proteinExistence type="predicted"/>
<dbReference type="AlphaFoldDB" id="A0A7M5V596"/>
<evidence type="ECO:0000313" key="2">
    <source>
        <dbReference type="EnsemblMetazoa" id="CLYHEMP003662.1"/>
    </source>
</evidence>
<dbReference type="Proteomes" id="UP000594262">
    <property type="component" value="Unplaced"/>
</dbReference>
<sequence>MTKSGSGERERKRGVYYDRFTNENKTERIDFTKRDRVSSLPEVFQPRVHYWPERYGDGETSDGKNQISELHRRHSWSSGTSYGGFDFRDFNRPSRKLSQQSSGHGSSSHSIPEIIEECSGDDESIRPEPEFKQTEYMRCRNCFQKDKTVLIVKTDKYPYCKKCRDLLRNKNKYGTMIPLMNTEVKKFGPVSGCGGDSASISPSRRSRKSSLPETIDLPCIEEPSTGEEGADTKELQLIVEREVNKLLNFGNANNHHKTTNKGLFRHQKRRNSDNDLELITVGFKNMLMRKNTNYIP</sequence>
<feature type="region of interest" description="Disordered" evidence="1">
    <location>
        <begin position="93"/>
        <end position="112"/>
    </location>
</feature>
<feature type="region of interest" description="Disordered" evidence="1">
    <location>
        <begin position="52"/>
        <end position="73"/>
    </location>
</feature>